<dbReference type="Proteomes" id="UP000012065">
    <property type="component" value="Unassembled WGS sequence"/>
</dbReference>
<feature type="transmembrane region" description="Helical" evidence="1">
    <location>
        <begin position="60"/>
        <end position="89"/>
    </location>
</feature>
<organism evidence="2 3">
    <name type="scientific">Thanatephorus cucumeris (strain AG1-IB / isolate 7/3/14)</name>
    <name type="common">Lettuce bottom rot fungus</name>
    <name type="synonym">Rhizoctonia solani</name>
    <dbReference type="NCBI Taxonomy" id="1108050"/>
    <lineage>
        <taxon>Eukaryota</taxon>
        <taxon>Fungi</taxon>
        <taxon>Dikarya</taxon>
        <taxon>Basidiomycota</taxon>
        <taxon>Agaricomycotina</taxon>
        <taxon>Agaricomycetes</taxon>
        <taxon>Cantharellales</taxon>
        <taxon>Ceratobasidiaceae</taxon>
        <taxon>Rhizoctonia</taxon>
        <taxon>Rhizoctonia solani AG-1</taxon>
    </lineage>
</organism>
<dbReference type="EMBL" id="CAOJ01017700">
    <property type="protein sequence ID" value="CCO37837.1"/>
    <property type="molecule type" value="Genomic_DNA"/>
</dbReference>
<name>M5CHG7_THACB</name>
<protein>
    <recommendedName>
        <fullName evidence="4">Transmembrane protein</fullName>
    </recommendedName>
</protein>
<proteinExistence type="predicted"/>
<dbReference type="AlphaFoldDB" id="M5CHG7"/>
<keyword evidence="1" id="KW-0472">Membrane</keyword>
<gene>
    <name evidence="2" type="ORF">BN14_11997</name>
</gene>
<comment type="caution">
    <text evidence="2">The sequence shown here is derived from an EMBL/GenBank/DDBJ whole genome shotgun (WGS) entry which is preliminary data.</text>
</comment>
<reference evidence="2 3" key="1">
    <citation type="journal article" date="2013" name="J. Biotechnol.">
        <title>Establishment and interpretation of the genome sequence of the phytopathogenic fungus Rhizoctonia solani AG1-IB isolate 7/3/14.</title>
        <authorList>
            <person name="Wibberg D.W."/>
            <person name="Jelonek L.J."/>
            <person name="Rupp O.R."/>
            <person name="Hennig M.H."/>
            <person name="Eikmeyer F.E."/>
            <person name="Goesmann A.G."/>
            <person name="Hartmann A.H."/>
            <person name="Borriss R.B."/>
            <person name="Grosch R.G."/>
            <person name="Puehler A.P."/>
            <person name="Schlueter A.S."/>
        </authorList>
    </citation>
    <scope>NUCLEOTIDE SEQUENCE [LARGE SCALE GENOMIC DNA]</scope>
    <source>
        <strain evidence="3">AG1-IB / isolate 7/3/14</strain>
    </source>
</reference>
<evidence type="ECO:0008006" key="4">
    <source>
        <dbReference type="Google" id="ProtNLM"/>
    </source>
</evidence>
<evidence type="ECO:0000313" key="2">
    <source>
        <dbReference type="EMBL" id="CCO37837.1"/>
    </source>
</evidence>
<keyword evidence="1" id="KW-0812">Transmembrane</keyword>
<evidence type="ECO:0000313" key="3">
    <source>
        <dbReference type="Proteomes" id="UP000012065"/>
    </source>
</evidence>
<sequence length="110" mass="12262">MATVRMRMNVVVVSSNNNRIICVYIGAVMVLPPFETKGASTMVTMALPWDMKLRGVFVFYVLYGIKAFEVSPVMLVFMVVVVMVMMMVMMMSPGLQLARTGNQCGKRNLA</sequence>
<dbReference type="HOGENOM" id="CLU_2172809_0_0_1"/>
<accession>M5CHG7</accession>
<keyword evidence="1" id="KW-1133">Transmembrane helix</keyword>
<evidence type="ECO:0000256" key="1">
    <source>
        <dbReference type="SAM" id="Phobius"/>
    </source>
</evidence>